<dbReference type="PANTHER" id="PTHR47706">
    <property type="entry name" value="NMRA-LIKE FAMILY PROTEIN"/>
    <property type="match status" value="1"/>
</dbReference>
<dbReference type="AlphaFoldDB" id="A0AAE8SVF1"/>
<comment type="caution">
    <text evidence="5">The sequence shown here is derived from an EMBL/GenBank/DDBJ whole genome shotgun (WGS) entry which is preliminary data.</text>
</comment>
<dbReference type="GO" id="GO:0016491">
    <property type="term" value="F:oxidoreductase activity"/>
    <property type="evidence" value="ECO:0007669"/>
    <property type="project" value="UniProtKB-KW"/>
</dbReference>
<accession>A0AAE8SVF1</accession>
<dbReference type="SUPFAM" id="SSF51735">
    <property type="entry name" value="NAD(P)-binding Rossmann-fold domains"/>
    <property type="match status" value="1"/>
</dbReference>
<evidence type="ECO:0000256" key="3">
    <source>
        <dbReference type="ARBA" id="ARBA00023002"/>
    </source>
</evidence>
<evidence type="ECO:0000313" key="6">
    <source>
        <dbReference type="Proteomes" id="UP001187682"/>
    </source>
</evidence>
<gene>
    <name evidence="5" type="ORF">DNG_04625</name>
</gene>
<dbReference type="Pfam" id="PF05368">
    <property type="entry name" value="NmrA"/>
    <property type="match status" value="1"/>
</dbReference>
<feature type="domain" description="NmrA-like" evidence="4">
    <location>
        <begin position="4"/>
        <end position="272"/>
    </location>
</feature>
<evidence type="ECO:0000256" key="1">
    <source>
        <dbReference type="ARBA" id="ARBA00005725"/>
    </source>
</evidence>
<keyword evidence="2" id="KW-0521">NADP</keyword>
<dbReference type="Gene3D" id="3.90.25.10">
    <property type="entry name" value="UDP-galactose 4-epimerase, domain 1"/>
    <property type="match status" value="1"/>
</dbReference>
<evidence type="ECO:0000259" key="4">
    <source>
        <dbReference type="Pfam" id="PF05368"/>
    </source>
</evidence>
<dbReference type="Gene3D" id="3.40.50.720">
    <property type="entry name" value="NAD(P)-binding Rossmann-like Domain"/>
    <property type="match status" value="1"/>
</dbReference>
<reference evidence="5" key="1">
    <citation type="submission" date="2018-03" db="EMBL/GenBank/DDBJ databases">
        <authorList>
            <person name="Guldener U."/>
        </authorList>
    </citation>
    <scope>NUCLEOTIDE SEQUENCE</scope>
</reference>
<proteinExistence type="inferred from homology"/>
<name>A0AAE8SVF1_9PEZI</name>
<sequence length="310" mass="34335">MSPVVAVAGGTGSIGRSVVEEIVADGKFEVIVLSRKIDPELEKTLGARILAVDYSNPDTIVALLEENRVDAVISALGGRSPPEQEHGLIQAAAKSTVTKRYIPSVWGVKYRLEDSWFPIAASKLAIFDALEGTDLEWTVVANGFFLDYWGVPKIKTYLSPMTLVLDVAGKKAAIPGNQNKPVVFTYTGDVGKFTAKLLTLDKWEPVSYVVGDRLTWEEFVQIAEEVTGEKFEVTHDSIELLKSGKITELPSHVYAYDFYPKEALQRMLSQFGILFDQGVFDFQPEQTLNDLFPEVKATSAREVLEIGWKK</sequence>
<keyword evidence="6" id="KW-1185">Reference proteome</keyword>
<dbReference type="EMBL" id="ONZQ02000005">
    <property type="protein sequence ID" value="SPO01952.1"/>
    <property type="molecule type" value="Genomic_DNA"/>
</dbReference>
<protein>
    <recommendedName>
        <fullName evidence="4">NmrA-like domain-containing protein</fullName>
    </recommendedName>
</protein>
<keyword evidence="3" id="KW-0560">Oxidoreductase</keyword>
<dbReference type="Proteomes" id="UP001187682">
    <property type="component" value="Unassembled WGS sequence"/>
</dbReference>
<dbReference type="InterPro" id="IPR036291">
    <property type="entry name" value="NAD(P)-bd_dom_sf"/>
</dbReference>
<comment type="similarity">
    <text evidence="1">Belongs to the NmrA-type oxidoreductase family. Isoflavone reductase subfamily.</text>
</comment>
<dbReference type="InterPro" id="IPR008030">
    <property type="entry name" value="NmrA-like"/>
</dbReference>
<evidence type="ECO:0000256" key="2">
    <source>
        <dbReference type="ARBA" id="ARBA00022857"/>
    </source>
</evidence>
<dbReference type="InterPro" id="IPR051609">
    <property type="entry name" value="NmrA/Isoflavone_reductase-like"/>
</dbReference>
<organism evidence="5 6">
    <name type="scientific">Cephalotrichum gorgonifer</name>
    <dbReference type="NCBI Taxonomy" id="2041049"/>
    <lineage>
        <taxon>Eukaryota</taxon>
        <taxon>Fungi</taxon>
        <taxon>Dikarya</taxon>
        <taxon>Ascomycota</taxon>
        <taxon>Pezizomycotina</taxon>
        <taxon>Sordariomycetes</taxon>
        <taxon>Hypocreomycetidae</taxon>
        <taxon>Microascales</taxon>
        <taxon>Microascaceae</taxon>
        <taxon>Cephalotrichum</taxon>
    </lineage>
</organism>
<dbReference type="PANTHER" id="PTHR47706:SF4">
    <property type="entry name" value="NMRA-LIKE DOMAIN-CONTAINING PROTEIN"/>
    <property type="match status" value="1"/>
</dbReference>
<evidence type="ECO:0000313" key="5">
    <source>
        <dbReference type="EMBL" id="SPO01952.1"/>
    </source>
</evidence>